<evidence type="ECO:0000259" key="4">
    <source>
        <dbReference type="Pfam" id="PF14746"/>
    </source>
</evidence>
<feature type="compositionally biased region" description="Polar residues" evidence="1">
    <location>
        <begin position="1018"/>
        <end position="1029"/>
    </location>
</feature>
<feature type="compositionally biased region" description="Polar residues" evidence="1">
    <location>
        <begin position="996"/>
        <end position="1005"/>
    </location>
</feature>
<accession>A0A1Y1HZE9</accession>
<dbReference type="Proteomes" id="UP000054558">
    <property type="component" value="Unassembled WGS sequence"/>
</dbReference>
<dbReference type="PANTHER" id="PTHR31409:SF0">
    <property type="entry name" value="WASH COMPLEX SUBUNIT 4"/>
    <property type="match status" value="1"/>
</dbReference>
<proteinExistence type="predicted"/>
<dbReference type="PANTHER" id="PTHR31409">
    <property type="entry name" value="WASH COMPLEX SUBUNIT 4"/>
    <property type="match status" value="1"/>
</dbReference>
<feature type="domain" description="WASH complex subunit 7 central" evidence="2">
    <location>
        <begin position="636"/>
        <end position="985"/>
    </location>
</feature>
<evidence type="ECO:0000259" key="3">
    <source>
        <dbReference type="Pfam" id="PF14745"/>
    </source>
</evidence>
<dbReference type="STRING" id="105231.A0A1Y1HZE9"/>
<feature type="domain" description="WASH complex subunit 4 N-terminal" evidence="3">
    <location>
        <begin position="44"/>
        <end position="635"/>
    </location>
</feature>
<dbReference type="OrthoDB" id="10261210at2759"/>
<dbReference type="GO" id="GO:0071203">
    <property type="term" value="C:WASH complex"/>
    <property type="evidence" value="ECO:0000318"/>
    <property type="project" value="GO_Central"/>
</dbReference>
<sequence>MATVPSVAAEEQHEQLRRFVDEWASERGGILGRLAPTDAPPVPEVSDISTDPIALTTTPIEHASIQSLIHTSVDNTPFAKLMTVAGYLCAEIEHIRARAHTHIFPALIAFGERPEEIPQEGELQLLLAHKLPLLMEAAALFRRLRQILQNLVLQLASLYPPLEPPKKTPPSRQVFASFRDVQLGTALESLGTGFGVLATLDEIIAWNGALAQAFSMFKRMLETVRSDPENFGFEGENVAELDHTLEEIKAGVGILGGGTLRDCFAADFYAPLGEMQTLRSKPGQFLEEVGRHVKDTLGQVTARVGGPNERPNDRGSLLGALCNYLLCLWLSGEGKAPDRKLGRPVWELHRRVPLIPLVSAIRVQPNTFLMAHLPPGFAKGGLGQLVKEPLREAATARAEYLARLDDDLGRETAALLRAASAWLVRTDSAAAIQGPIHTLLSGRLKLLVQGLLLASRVKTLVRTSVDLHTSLEVPISKEQIAYLGRLAGLLKAIEGMFFRRGGDTALAIGHMIRTAQERVRRILEPLRDAVEADLEVLIAQSNSLAAKLRTFTRGPSDEDVKLADALAATDLALRMTEGPPSVQRRIVLSLSLDVVKSNLAGRLPPELTSELDDVLMLLSLGADVDQQIRDTCDCSFLHWSRKALLPVALRVACQPPSRPHLIPDLVAAFVDGLRLLRRAGADDDVIASVEGEIEEIVTQEVIAPLCHAIETDLRLHNHSHTLTGAVTLDPTRTGVRDLSCFLSMRPIRLGSQTIVVKERLEAYLNAAFYDHTAVALHNWKAYSDMRQLAQDKYGLRLDDIHLPPQNLEHGQDVLFLMRNIHTLAQQYTYDLNGQVFIERPSAARRRKYLHTVQVRNIANGINTHGLGIVTTAVNFVYQFLAKRLVALSQALYDDGIKSRMVKERKYYREMMDQKADVNRHGGKGDLPGEYPVARAQKLIKDIKKLRKAESDQSALDVLRGLVGEIGNALGFVRMVANGASQHCAGAAFTPASLFTPSENSSSNLPEHSVTLPPEHSVSRSSEQSLSTPSEHGLATAREIGAATPPEHSVLAAPGESAFTPASEEEASTSGRELEARPFEAVTLAAGVDAPSAVRAARGLDETLRTLTERGAKDSAHYLRMLATVFSRELQTDQNRHLGTFFLLAPALMTSSTEAMLAAKEQLAKKGARETRGTGTQPLVTDDGFALGLAYLLEVLGQGRAFDSLGWLTSAQAHLAEEKTTCDAAYTSLVNIGSGMQGLQSWSKRVGGTTEAEAHNLELVRKRLELFMREFELQSLNFESARAFFL</sequence>
<evidence type="ECO:0000313" key="5">
    <source>
        <dbReference type="EMBL" id="GAQ84050.1"/>
    </source>
</evidence>
<dbReference type="EMBL" id="DF237123">
    <property type="protein sequence ID" value="GAQ84050.1"/>
    <property type="molecule type" value="Genomic_DNA"/>
</dbReference>
<evidence type="ECO:0000256" key="1">
    <source>
        <dbReference type="SAM" id="MobiDB-lite"/>
    </source>
</evidence>
<dbReference type="InterPro" id="IPR028191">
    <property type="entry name" value="WASH-4_N"/>
</dbReference>
<evidence type="ECO:0000259" key="2">
    <source>
        <dbReference type="Pfam" id="PF14744"/>
    </source>
</evidence>
<dbReference type="Pfam" id="PF14745">
    <property type="entry name" value="WASH-4_N"/>
    <property type="match status" value="1"/>
</dbReference>
<feature type="domain" description="WASH complex subunit 7 C-terminal" evidence="4">
    <location>
        <begin position="1093"/>
        <end position="1284"/>
    </location>
</feature>
<dbReference type="InterPro" id="IPR027307">
    <property type="entry name" value="WASH7"/>
</dbReference>
<organism evidence="5 6">
    <name type="scientific">Klebsormidium nitens</name>
    <name type="common">Green alga</name>
    <name type="synonym">Ulothrix nitens</name>
    <dbReference type="NCBI Taxonomy" id="105231"/>
    <lineage>
        <taxon>Eukaryota</taxon>
        <taxon>Viridiplantae</taxon>
        <taxon>Streptophyta</taxon>
        <taxon>Klebsormidiophyceae</taxon>
        <taxon>Klebsormidiales</taxon>
        <taxon>Klebsormidiaceae</taxon>
        <taxon>Klebsormidium</taxon>
    </lineage>
</organism>
<dbReference type="OMA" id="RCNIFIQ"/>
<dbReference type="InterPro" id="IPR028283">
    <property type="entry name" value="WASH-7_C"/>
</dbReference>
<evidence type="ECO:0000313" key="6">
    <source>
        <dbReference type="Proteomes" id="UP000054558"/>
    </source>
</evidence>
<dbReference type="InterPro" id="IPR028282">
    <property type="entry name" value="WASH-7_central"/>
</dbReference>
<dbReference type="Pfam" id="PF14744">
    <property type="entry name" value="WASH-7_mid"/>
    <property type="match status" value="1"/>
</dbReference>
<dbReference type="GO" id="GO:0016197">
    <property type="term" value="P:endosomal transport"/>
    <property type="evidence" value="ECO:0000318"/>
    <property type="project" value="GO_Central"/>
</dbReference>
<feature type="region of interest" description="Disordered" evidence="1">
    <location>
        <begin position="996"/>
        <end position="1032"/>
    </location>
</feature>
<reference evidence="5 6" key="1">
    <citation type="journal article" date="2014" name="Nat. Commun.">
        <title>Klebsormidium flaccidum genome reveals primary factors for plant terrestrial adaptation.</title>
        <authorList>
            <person name="Hori K."/>
            <person name="Maruyama F."/>
            <person name="Fujisawa T."/>
            <person name="Togashi T."/>
            <person name="Yamamoto N."/>
            <person name="Seo M."/>
            <person name="Sato S."/>
            <person name="Yamada T."/>
            <person name="Mori H."/>
            <person name="Tajima N."/>
            <person name="Moriyama T."/>
            <person name="Ikeuchi M."/>
            <person name="Watanabe M."/>
            <person name="Wada H."/>
            <person name="Kobayashi K."/>
            <person name="Saito M."/>
            <person name="Masuda T."/>
            <person name="Sasaki-Sekimoto Y."/>
            <person name="Mashiguchi K."/>
            <person name="Awai K."/>
            <person name="Shimojima M."/>
            <person name="Masuda S."/>
            <person name="Iwai M."/>
            <person name="Nobusawa T."/>
            <person name="Narise T."/>
            <person name="Kondo S."/>
            <person name="Saito H."/>
            <person name="Sato R."/>
            <person name="Murakawa M."/>
            <person name="Ihara Y."/>
            <person name="Oshima-Yamada Y."/>
            <person name="Ohtaka K."/>
            <person name="Satoh M."/>
            <person name="Sonobe K."/>
            <person name="Ishii M."/>
            <person name="Ohtani R."/>
            <person name="Kanamori-Sato M."/>
            <person name="Honoki R."/>
            <person name="Miyazaki D."/>
            <person name="Mochizuki H."/>
            <person name="Umetsu J."/>
            <person name="Higashi K."/>
            <person name="Shibata D."/>
            <person name="Kamiya Y."/>
            <person name="Sato N."/>
            <person name="Nakamura Y."/>
            <person name="Tabata S."/>
            <person name="Ida S."/>
            <person name="Kurokawa K."/>
            <person name="Ohta H."/>
        </authorList>
    </citation>
    <scope>NUCLEOTIDE SEQUENCE [LARGE SCALE GENOMIC DNA]</scope>
    <source>
        <strain evidence="5 6">NIES-2285</strain>
    </source>
</reference>
<dbReference type="GO" id="GO:0007032">
    <property type="term" value="P:endosome organization"/>
    <property type="evidence" value="ECO:0000318"/>
    <property type="project" value="GO_Central"/>
</dbReference>
<feature type="region of interest" description="Disordered" evidence="1">
    <location>
        <begin position="1047"/>
        <end position="1075"/>
    </location>
</feature>
<keyword evidence="6" id="KW-1185">Reference proteome</keyword>
<dbReference type="Pfam" id="PF14746">
    <property type="entry name" value="WASH-7_C"/>
    <property type="match status" value="1"/>
</dbReference>
<dbReference type="GO" id="GO:0005768">
    <property type="term" value="C:endosome"/>
    <property type="evidence" value="ECO:0000318"/>
    <property type="project" value="GO_Central"/>
</dbReference>
<name>A0A1Y1HZE9_KLENI</name>
<gene>
    <name evidence="5" type="ORF">KFL_001740090</name>
</gene>
<protein>
    <submittedName>
        <fullName evidence="5">Uncharacterized protein</fullName>
    </submittedName>
</protein>